<keyword evidence="5" id="KW-0812">Transmembrane</keyword>
<keyword evidence="5" id="KW-1133">Transmembrane helix</keyword>
<dbReference type="Pfam" id="PF13927">
    <property type="entry name" value="Ig_3"/>
    <property type="match status" value="1"/>
</dbReference>
<dbReference type="InterPro" id="IPR013783">
    <property type="entry name" value="Ig-like_fold"/>
</dbReference>
<name>A0A8C4ILU7_DICLA</name>
<dbReference type="PANTHER" id="PTHR44337">
    <property type="entry name" value="CARCINOEMBRYONIC ANTIGEN-RELATED CELL ADHESION MOLECULE 8"/>
    <property type="match status" value="1"/>
</dbReference>
<keyword evidence="2" id="KW-1015">Disulfide bond</keyword>
<accession>A0A8C4ILU7</accession>
<feature type="chain" id="PRO_5035939274" evidence="6">
    <location>
        <begin position="19"/>
        <end position="483"/>
    </location>
</feature>
<keyword evidence="3" id="KW-0325">Glycoprotein</keyword>
<dbReference type="SMART" id="SM00408">
    <property type="entry name" value="IGc2"/>
    <property type="match status" value="2"/>
</dbReference>
<reference evidence="8" key="1">
    <citation type="submission" date="2025-08" db="UniProtKB">
        <authorList>
            <consortium name="Ensembl"/>
        </authorList>
    </citation>
    <scope>IDENTIFICATION</scope>
</reference>
<dbReference type="SUPFAM" id="SSF48726">
    <property type="entry name" value="Immunoglobulin"/>
    <property type="match status" value="2"/>
</dbReference>
<protein>
    <submittedName>
        <fullName evidence="8">Si:dkey-93h22.7</fullName>
    </submittedName>
</protein>
<evidence type="ECO:0000313" key="9">
    <source>
        <dbReference type="Proteomes" id="UP000694389"/>
    </source>
</evidence>
<dbReference type="PANTHER" id="PTHR44337:SF20">
    <property type="entry name" value="CARCINOEMBRYONIC ANTIGEN-RELATED CELL ADHESION MOLECULE 5-RELATED"/>
    <property type="match status" value="1"/>
</dbReference>
<keyword evidence="4" id="KW-0393">Immunoglobulin domain</keyword>
<keyword evidence="9" id="KW-1185">Reference proteome</keyword>
<keyword evidence="5" id="KW-0472">Membrane</keyword>
<evidence type="ECO:0000256" key="6">
    <source>
        <dbReference type="SAM" id="SignalP"/>
    </source>
</evidence>
<organism evidence="8 9">
    <name type="scientific">Dicentrarchus labrax</name>
    <name type="common">European seabass</name>
    <name type="synonym">Morone labrax</name>
    <dbReference type="NCBI Taxonomy" id="13489"/>
    <lineage>
        <taxon>Eukaryota</taxon>
        <taxon>Metazoa</taxon>
        <taxon>Chordata</taxon>
        <taxon>Craniata</taxon>
        <taxon>Vertebrata</taxon>
        <taxon>Euteleostomi</taxon>
        <taxon>Actinopterygii</taxon>
        <taxon>Neopterygii</taxon>
        <taxon>Teleostei</taxon>
        <taxon>Neoteleostei</taxon>
        <taxon>Acanthomorphata</taxon>
        <taxon>Eupercaria</taxon>
        <taxon>Moronidae</taxon>
        <taxon>Dicentrarchus</taxon>
    </lineage>
</organism>
<dbReference type="InterPro" id="IPR003598">
    <property type="entry name" value="Ig_sub2"/>
</dbReference>
<evidence type="ECO:0000259" key="7">
    <source>
        <dbReference type="PROSITE" id="PS50835"/>
    </source>
</evidence>
<feature type="domain" description="Ig-like" evidence="7">
    <location>
        <begin position="107"/>
        <end position="210"/>
    </location>
</feature>
<feature type="transmembrane region" description="Helical" evidence="5">
    <location>
        <begin position="410"/>
        <end position="437"/>
    </location>
</feature>
<dbReference type="SMART" id="SM00409">
    <property type="entry name" value="IG"/>
    <property type="match status" value="2"/>
</dbReference>
<dbReference type="InterPro" id="IPR052598">
    <property type="entry name" value="IgSF_CEA-related"/>
</dbReference>
<keyword evidence="1 6" id="KW-0732">Signal</keyword>
<feature type="signal peptide" evidence="6">
    <location>
        <begin position="1"/>
        <end position="18"/>
    </location>
</feature>
<proteinExistence type="predicted"/>
<evidence type="ECO:0000256" key="3">
    <source>
        <dbReference type="ARBA" id="ARBA00023180"/>
    </source>
</evidence>
<reference evidence="8" key="2">
    <citation type="submission" date="2025-09" db="UniProtKB">
        <authorList>
            <consortium name="Ensembl"/>
        </authorList>
    </citation>
    <scope>IDENTIFICATION</scope>
</reference>
<dbReference type="GeneTree" id="ENSGT00530000069282"/>
<dbReference type="CDD" id="cd00096">
    <property type="entry name" value="Ig"/>
    <property type="match status" value="1"/>
</dbReference>
<evidence type="ECO:0000256" key="5">
    <source>
        <dbReference type="SAM" id="Phobius"/>
    </source>
</evidence>
<dbReference type="InterPro" id="IPR007110">
    <property type="entry name" value="Ig-like_dom"/>
</dbReference>
<dbReference type="PROSITE" id="PS50835">
    <property type="entry name" value="IG_LIKE"/>
    <property type="match status" value="2"/>
</dbReference>
<dbReference type="Ensembl" id="ENSDLAT00005063014.2">
    <property type="protein sequence ID" value="ENSDLAP00005059474.2"/>
    <property type="gene ID" value="ENSDLAG00005025036.2"/>
</dbReference>
<dbReference type="Gene3D" id="2.60.40.10">
    <property type="entry name" value="Immunoglobulins"/>
    <property type="match status" value="2"/>
</dbReference>
<dbReference type="Proteomes" id="UP000694389">
    <property type="component" value="Unassembled WGS sequence"/>
</dbReference>
<dbReference type="AlphaFoldDB" id="A0A8C4ILU7"/>
<evidence type="ECO:0000256" key="1">
    <source>
        <dbReference type="ARBA" id="ARBA00022729"/>
    </source>
</evidence>
<evidence type="ECO:0000256" key="2">
    <source>
        <dbReference type="ARBA" id="ARBA00023157"/>
    </source>
</evidence>
<feature type="domain" description="Ig-like" evidence="7">
    <location>
        <begin position="309"/>
        <end position="396"/>
    </location>
</feature>
<dbReference type="InterPro" id="IPR003599">
    <property type="entry name" value="Ig_sub"/>
</dbReference>
<sequence length="483" mass="54170">MFAFLFVVILGKLISTNCQLFLGHPRLSGPSEALVKAVVDFHCELKNHSQNESILLELFKEGNRDKVLGYYTSLDEEVAVFPMVIKLYHEGNLECEAKVQNNSNIKPTVSNIHYLKVVEPVKGAQIVVRSEQEEFFEGETLKLQCTLAAGNHVSYKWLLNGQLVSQSSSHNDQLLINRTTSKDSGSYMCVASNNFNQTVFTANSTEVVITVKDVVSNADISFTVLKEDEQNYFAMVTCQSTKGTPPITFSLYNRTELVTSTTSEERDTIFKVPLLLGQHLGRLQCQANNTDKIAYSQWIPLEVVLVGGPVMMHYDYDVGENYAVISLRFYCKAAKGSLPLYKWFHNKTLLGDQGSFYRVVNQPPEQSILLLSVGRSSAGTYHCEVSDSFDSTNTIKSKRRYLDKEVLNRLPVWVVAVVFGCFTFLVLLVSACCWIGVPLLPLLKRNVPLDPWSVFLFLFDLREELQVGSSSAVAKEETMADAR</sequence>
<dbReference type="InterPro" id="IPR036179">
    <property type="entry name" value="Ig-like_dom_sf"/>
</dbReference>
<evidence type="ECO:0000256" key="4">
    <source>
        <dbReference type="ARBA" id="ARBA00023319"/>
    </source>
</evidence>
<evidence type="ECO:0000313" key="8">
    <source>
        <dbReference type="Ensembl" id="ENSDLAP00005059474.2"/>
    </source>
</evidence>